<dbReference type="PROSITE" id="PS01022">
    <property type="entry name" value="PTR2_1"/>
    <property type="match status" value="1"/>
</dbReference>
<dbReference type="InterPro" id="IPR036259">
    <property type="entry name" value="MFS_trans_sf"/>
</dbReference>
<protein>
    <submittedName>
        <fullName evidence="8">Putative peptide transporter ptr2</fullName>
    </submittedName>
</protein>
<feature type="transmembrane region" description="Helical" evidence="7">
    <location>
        <begin position="366"/>
        <end position="387"/>
    </location>
</feature>
<feature type="transmembrane region" description="Helical" evidence="7">
    <location>
        <begin position="509"/>
        <end position="531"/>
    </location>
</feature>
<dbReference type="GO" id="GO:0022857">
    <property type="term" value="F:transmembrane transporter activity"/>
    <property type="evidence" value="ECO:0007669"/>
    <property type="project" value="InterPro"/>
</dbReference>
<dbReference type="GO" id="GO:0006857">
    <property type="term" value="P:oligopeptide transport"/>
    <property type="evidence" value="ECO:0007669"/>
    <property type="project" value="InterPro"/>
</dbReference>
<dbReference type="GO" id="GO:0016020">
    <property type="term" value="C:membrane"/>
    <property type="evidence" value="ECO:0007669"/>
    <property type="project" value="UniProtKB-SubCell"/>
</dbReference>
<keyword evidence="9" id="KW-1185">Reference proteome</keyword>
<dbReference type="InterPro" id="IPR018456">
    <property type="entry name" value="PTR2_symporter_CS"/>
</dbReference>
<evidence type="ECO:0000313" key="9">
    <source>
        <dbReference type="Proteomes" id="UP000186594"/>
    </source>
</evidence>
<keyword evidence="6" id="KW-0813">Transport</keyword>
<feature type="transmembrane region" description="Helical" evidence="7">
    <location>
        <begin position="173"/>
        <end position="190"/>
    </location>
</feature>
<dbReference type="PANTHER" id="PTHR11654">
    <property type="entry name" value="OLIGOPEPTIDE TRANSPORTER-RELATED"/>
    <property type="match status" value="1"/>
</dbReference>
<organism evidence="8 9">
    <name type="scientific">Neolecta irregularis (strain DAH-3)</name>
    <dbReference type="NCBI Taxonomy" id="1198029"/>
    <lineage>
        <taxon>Eukaryota</taxon>
        <taxon>Fungi</taxon>
        <taxon>Dikarya</taxon>
        <taxon>Ascomycota</taxon>
        <taxon>Taphrinomycotina</taxon>
        <taxon>Neolectales</taxon>
        <taxon>Neolectaceae</taxon>
        <taxon>Neolecta</taxon>
    </lineage>
</organism>
<evidence type="ECO:0000313" key="8">
    <source>
        <dbReference type="EMBL" id="OLL22606.1"/>
    </source>
</evidence>
<feature type="transmembrane region" description="Helical" evidence="7">
    <location>
        <begin position="144"/>
        <end position="167"/>
    </location>
</feature>
<dbReference type="Gene3D" id="1.20.1250.20">
    <property type="entry name" value="MFS general substrate transporter like domains"/>
    <property type="match status" value="1"/>
</dbReference>
<comment type="caution">
    <text evidence="8">The sequence shown here is derived from an EMBL/GenBank/DDBJ whole genome shotgun (WGS) entry which is preliminary data.</text>
</comment>
<evidence type="ECO:0000256" key="2">
    <source>
        <dbReference type="ARBA" id="ARBA00005982"/>
    </source>
</evidence>
<dbReference type="SUPFAM" id="SSF103473">
    <property type="entry name" value="MFS general substrate transporter"/>
    <property type="match status" value="1"/>
</dbReference>
<dbReference type="PROSITE" id="PS01023">
    <property type="entry name" value="PTR2_2"/>
    <property type="match status" value="1"/>
</dbReference>
<keyword evidence="4 7" id="KW-1133">Transmembrane helix</keyword>
<dbReference type="InterPro" id="IPR000109">
    <property type="entry name" value="POT_fam"/>
</dbReference>
<evidence type="ECO:0000256" key="4">
    <source>
        <dbReference type="ARBA" id="ARBA00022989"/>
    </source>
</evidence>
<dbReference type="OrthoDB" id="8904098at2759"/>
<evidence type="ECO:0000256" key="1">
    <source>
        <dbReference type="ARBA" id="ARBA00004141"/>
    </source>
</evidence>
<comment type="similarity">
    <text evidence="2 6">Belongs to the major facilitator superfamily. Proton-dependent oligopeptide transporter (POT/PTR) (TC 2.A.17) family.</text>
</comment>
<dbReference type="Pfam" id="PF00854">
    <property type="entry name" value="PTR2"/>
    <property type="match status" value="2"/>
</dbReference>
<feature type="transmembrane region" description="Helical" evidence="7">
    <location>
        <begin position="451"/>
        <end position="471"/>
    </location>
</feature>
<evidence type="ECO:0000256" key="7">
    <source>
        <dbReference type="SAM" id="Phobius"/>
    </source>
</evidence>
<feature type="transmembrane region" description="Helical" evidence="7">
    <location>
        <begin position="399"/>
        <end position="419"/>
    </location>
</feature>
<reference evidence="8 9" key="1">
    <citation type="submission" date="2016-04" db="EMBL/GenBank/DDBJ databases">
        <title>Evolutionary innovation and constraint leading to complex multicellularity in the Ascomycota.</title>
        <authorList>
            <person name="Cisse O."/>
            <person name="Nguyen A."/>
            <person name="Hewitt D.A."/>
            <person name="Jedd G."/>
            <person name="Stajich J.E."/>
        </authorList>
    </citation>
    <scope>NUCLEOTIDE SEQUENCE [LARGE SCALE GENOMIC DNA]</scope>
    <source>
        <strain evidence="8 9">DAH-3</strain>
    </source>
</reference>
<dbReference type="OMA" id="LVLHIIV"/>
<evidence type="ECO:0000256" key="6">
    <source>
        <dbReference type="RuleBase" id="RU003755"/>
    </source>
</evidence>
<name>A0A1U7LIW5_NEOID</name>
<dbReference type="AlphaFoldDB" id="A0A1U7LIW5"/>
<feature type="transmembrane region" description="Helical" evidence="7">
    <location>
        <begin position="483"/>
        <end position="503"/>
    </location>
</feature>
<proteinExistence type="inferred from homology"/>
<evidence type="ECO:0000256" key="5">
    <source>
        <dbReference type="ARBA" id="ARBA00023136"/>
    </source>
</evidence>
<accession>A0A1U7LIW5</accession>
<comment type="subcellular location">
    <subcellularLocation>
        <location evidence="1 6">Membrane</location>
        <topology evidence="1 6">Multi-pass membrane protein</topology>
    </subcellularLocation>
</comment>
<dbReference type="Proteomes" id="UP000186594">
    <property type="component" value="Unassembled WGS sequence"/>
</dbReference>
<feature type="transmembrane region" description="Helical" evidence="7">
    <location>
        <begin position="229"/>
        <end position="248"/>
    </location>
</feature>
<keyword evidence="5 7" id="KW-0472">Membrane</keyword>
<keyword evidence="3 6" id="KW-0812">Transmembrane</keyword>
<dbReference type="EMBL" id="LXFE01003012">
    <property type="protein sequence ID" value="OLL22606.1"/>
    <property type="molecule type" value="Genomic_DNA"/>
</dbReference>
<feature type="transmembrane region" description="Helical" evidence="7">
    <location>
        <begin position="254"/>
        <end position="276"/>
    </location>
</feature>
<evidence type="ECO:0000256" key="3">
    <source>
        <dbReference type="ARBA" id="ARBA00022692"/>
    </source>
</evidence>
<sequence>MSGKIQDSTRHHEVGHEREVIDLTKDLAGHYQDNLFDPTDEELRTLRRVSDKIPFRAFLVIIIELCERFTYYGLTAVFQDYVQYGPDSEIPGGLDLGQIGATALSNYFSFWYIIDRFPRTFQAYVTPIFGAIIADQYLGKYKTICYFAIIYFIGQLILLGTSVPASIRKGYSLWGYIVATITIGLGAGGIKSNVSPLVAEQAPSIKRYIRIEPDGERVIVDPAITTQRIFMYFYLGINIGSLSALATPNLRAHVGYWAAFLLPTCAFILGSIALVMGRRLYIVRPPEGSVIVKAFQALWVAAWNGFDMDAAKPSRELAEYFYSTHFIGPAIIRLRTYFNPFNITVTFENLISQAGEMELGNTPNDLLINIDPIALVIFIPIFDRFLYPYLRRIGIRFLPITRITYGFFSASIGMAYTAILEHVIYSTGPCYIHLTESCPQNNIGVWTQSGIYVLIAISEIFTSITGLEYAFTKAGPSMKSFVMSLYLFTMAGGSLISLALSYVSSPPKILWMYTAISIVAFAGGIAFWICFRHLNEKEDDMNALEASSIQPMHITHEKSTSNAAL</sequence>
<gene>
    <name evidence="8" type="ORF">NEOLI_000232</name>
</gene>